<name>A0ABX8UDH9_9ACTN</name>
<protein>
    <submittedName>
        <fullName evidence="1">Uncharacterized protein</fullName>
    </submittedName>
</protein>
<proteinExistence type="predicted"/>
<dbReference type="Proteomes" id="UP000824681">
    <property type="component" value="Chromosome"/>
</dbReference>
<dbReference type="EMBL" id="CP068985">
    <property type="protein sequence ID" value="QYC45788.1"/>
    <property type="molecule type" value="Genomic_DNA"/>
</dbReference>
<evidence type="ECO:0000313" key="1">
    <source>
        <dbReference type="EMBL" id="QYC45788.1"/>
    </source>
</evidence>
<reference evidence="1 2" key="1">
    <citation type="journal article" date="2021" name="ACS Chem. Biol.">
        <title>Genomic-Led Discovery of a Novel Glycopeptide Antibiotic by Nonomuraea coxensis DSM 45129.</title>
        <authorList>
            <person name="Yushchuk O."/>
            <person name="Vior N.M."/>
            <person name="Andreo-Vidal A."/>
            <person name="Berini F."/>
            <person name="Ruckert C."/>
            <person name="Busche T."/>
            <person name="Binda E."/>
            <person name="Kalinowski J."/>
            <person name="Truman A.W."/>
            <person name="Marinelli F."/>
        </authorList>
    </citation>
    <scope>NUCLEOTIDE SEQUENCE [LARGE SCALE GENOMIC DNA]</scope>
    <source>
        <strain evidence="1 2">DSM 45129</strain>
    </source>
</reference>
<accession>A0ABX8UDH9</accession>
<evidence type="ECO:0000313" key="2">
    <source>
        <dbReference type="Proteomes" id="UP000824681"/>
    </source>
</evidence>
<dbReference type="RefSeq" id="WP_020540880.1">
    <property type="nucleotide sequence ID" value="NZ_CP068985.1"/>
</dbReference>
<sequence length="243" mass="27574">MGLKALVIRWVEEWAERELDAKVEARLQAWAGAELKEQTGAHFDAKFRKQYDALPKADLKELLDAYFDARADDFIENKFDNRFFTWADLWADKHLTPRLDTHFDGRLNGQLDHLVQARVANRIDDRIDRRIQQWLNATRTQTPEVVLPTAPDLPAAEHAKDTAPSPGPAETPLADTLVTAAELAELLRAAGLKARRVRALLKGHEAVKGRTYRYRLGDAAARILLRQRRKGRGGGSGRRKPMR</sequence>
<organism evidence="1 2">
    <name type="scientific">Nonomuraea coxensis DSM 45129</name>
    <dbReference type="NCBI Taxonomy" id="1122611"/>
    <lineage>
        <taxon>Bacteria</taxon>
        <taxon>Bacillati</taxon>
        <taxon>Actinomycetota</taxon>
        <taxon>Actinomycetes</taxon>
        <taxon>Streptosporangiales</taxon>
        <taxon>Streptosporangiaceae</taxon>
        <taxon>Nonomuraea</taxon>
    </lineage>
</organism>
<keyword evidence="2" id="KW-1185">Reference proteome</keyword>
<gene>
    <name evidence="1" type="ORF">Nocox_41225</name>
</gene>